<comment type="similarity">
    <text evidence="1">Belongs to the AHA1 family.</text>
</comment>
<accession>A0A1M7I4N7</accession>
<sequence length="158" mass="18534">MKTEYWTDEYSAYQTLEIEINEGHEHVFYYFGTSEGSKQWFPELTFEDEARPEKLLLELGDGTHDHMYILDLIERKRLVFTWSAGDVRIEIVEAEEDKTLVRFQERLPAAIGNIVEDFAGWYFQLENLKHIAETGELQEVGADALEERKKKVKEELGL</sequence>
<dbReference type="RefSeq" id="WP_072710454.1">
    <property type="nucleotide sequence ID" value="NZ_FRCF01000009.1"/>
</dbReference>
<proteinExistence type="inferred from homology"/>
<evidence type="ECO:0000313" key="3">
    <source>
        <dbReference type="EMBL" id="SHM35724.1"/>
    </source>
</evidence>
<dbReference type="Proteomes" id="UP000184206">
    <property type="component" value="Unassembled WGS sequence"/>
</dbReference>
<keyword evidence="4" id="KW-1185">Reference proteome</keyword>
<gene>
    <name evidence="3" type="ORF">SAMN02745189_02030</name>
</gene>
<evidence type="ECO:0000256" key="1">
    <source>
        <dbReference type="ARBA" id="ARBA00006817"/>
    </source>
</evidence>
<dbReference type="InterPro" id="IPR013538">
    <property type="entry name" value="ASHA1/2-like_C"/>
</dbReference>
<dbReference type="OrthoDB" id="9803476at2"/>
<dbReference type="SUPFAM" id="SSF55961">
    <property type="entry name" value="Bet v1-like"/>
    <property type="match status" value="1"/>
</dbReference>
<dbReference type="AlphaFoldDB" id="A0A1M7I4N7"/>
<evidence type="ECO:0000259" key="2">
    <source>
        <dbReference type="Pfam" id="PF08327"/>
    </source>
</evidence>
<reference evidence="3 4" key="1">
    <citation type="submission" date="2016-11" db="EMBL/GenBank/DDBJ databases">
        <authorList>
            <person name="Jaros S."/>
            <person name="Januszkiewicz K."/>
            <person name="Wedrychowicz H."/>
        </authorList>
    </citation>
    <scope>NUCLEOTIDE SEQUENCE [LARGE SCALE GENOMIC DNA]</scope>
    <source>
        <strain evidence="3 4">DSM 16010</strain>
    </source>
</reference>
<dbReference type="EMBL" id="FRCF01000009">
    <property type="protein sequence ID" value="SHM35724.1"/>
    <property type="molecule type" value="Genomic_DNA"/>
</dbReference>
<organism evidence="3 4">
    <name type="scientific">Lacicoccus alkaliphilus DSM 16010</name>
    <dbReference type="NCBI Taxonomy" id="1123231"/>
    <lineage>
        <taxon>Bacteria</taxon>
        <taxon>Bacillati</taxon>
        <taxon>Bacillota</taxon>
        <taxon>Bacilli</taxon>
        <taxon>Bacillales</taxon>
        <taxon>Salinicoccaceae</taxon>
        <taxon>Lacicoccus</taxon>
    </lineage>
</organism>
<name>A0A1M7I4N7_9BACL</name>
<protein>
    <submittedName>
        <fullName evidence="3">Uncharacterized conserved protein YndB, AHSA1/START domain</fullName>
    </submittedName>
</protein>
<dbReference type="Pfam" id="PF08327">
    <property type="entry name" value="AHSA1"/>
    <property type="match status" value="1"/>
</dbReference>
<dbReference type="InterPro" id="IPR023393">
    <property type="entry name" value="START-like_dom_sf"/>
</dbReference>
<evidence type="ECO:0000313" key="4">
    <source>
        <dbReference type="Proteomes" id="UP000184206"/>
    </source>
</evidence>
<dbReference type="Gene3D" id="3.30.530.20">
    <property type="match status" value="1"/>
</dbReference>
<feature type="domain" description="Activator of Hsp90 ATPase homologue 1/2-like C-terminal" evidence="2">
    <location>
        <begin position="25"/>
        <end position="132"/>
    </location>
</feature>